<gene>
    <name evidence="1" type="ORF">SAMN04488057_101158</name>
</gene>
<reference evidence="1 2" key="1">
    <citation type="submission" date="2016-11" db="EMBL/GenBank/DDBJ databases">
        <authorList>
            <person name="Jaros S."/>
            <person name="Januszkiewicz K."/>
            <person name="Wedrychowicz H."/>
        </authorList>
    </citation>
    <scope>NUCLEOTIDE SEQUENCE [LARGE SCALE GENOMIC DNA]</scope>
    <source>
        <strain evidence="1 2">CGMCC 1.6102</strain>
    </source>
</reference>
<protein>
    <recommendedName>
        <fullName evidence="3">AhpC/TSA family protein</fullName>
    </recommendedName>
</protein>
<evidence type="ECO:0008006" key="3">
    <source>
        <dbReference type="Google" id="ProtNLM"/>
    </source>
</evidence>
<sequence length="166" mass="19549">MMNKLNLLLLSFIPFVFFRCGPSEDKIIFPGNLKTYQVSDSLAFNPDWFHAEKKLVVVSKQLYAFSIPFMDIIAEYDEGMPVILVITREDKDEIIQRLTEYEFPYPFIHDPDGLFIEENQIWKRFGLQEKNTIAPFFMEGDFISELGDAEIGMRQVFRKQLDEFLK</sequence>
<organism evidence="1 2">
    <name type="scientific">Cyclobacterium lianum</name>
    <dbReference type="NCBI Taxonomy" id="388280"/>
    <lineage>
        <taxon>Bacteria</taxon>
        <taxon>Pseudomonadati</taxon>
        <taxon>Bacteroidota</taxon>
        <taxon>Cytophagia</taxon>
        <taxon>Cytophagales</taxon>
        <taxon>Cyclobacteriaceae</taxon>
        <taxon>Cyclobacterium</taxon>
    </lineage>
</organism>
<evidence type="ECO:0000313" key="1">
    <source>
        <dbReference type="EMBL" id="SHM34846.1"/>
    </source>
</evidence>
<dbReference type="RefSeq" id="WP_143155868.1">
    <property type="nucleotide sequence ID" value="NZ_FRCY01000001.1"/>
</dbReference>
<evidence type="ECO:0000313" key="2">
    <source>
        <dbReference type="Proteomes" id="UP000184513"/>
    </source>
</evidence>
<name>A0A1M7I210_9BACT</name>
<proteinExistence type="predicted"/>
<dbReference type="Proteomes" id="UP000184513">
    <property type="component" value="Unassembled WGS sequence"/>
</dbReference>
<accession>A0A1M7I210</accession>
<dbReference type="EMBL" id="FRCY01000001">
    <property type="protein sequence ID" value="SHM34846.1"/>
    <property type="molecule type" value="Genomic_DNA"/>
</dbReference>
<dbReference type="AlphaFoldDB" id="A0A1M7I210"/>
<keyword evidence="2" id="KW-1185">Reference proteome</keyword>
<dbReference type="OrthoDB" id="826198at2"/>